<sequence>MPDVNELSYLRAATQVFDTPLLLAESQGLLIGEYVASRMLGVVPPEPKGNRFRGEDAFEPGDKGPEWQGYARIGSVARISLMGELVNRGAWMGSYSGMTSYEGFAEQLNRAGADQEVSAIALDVNSPGGQAAGMVEAARLVRKINQIKPVIAVVNSTAASAAFGLISGATKIVMTESSEVGSIGVLWLHFDRSKQLEARGVKATIIHAGARKVDGHPFGPLEGDAKAHIEARVNAIMSQFVGLVSEHRGIEEQAVFDLEASMLGAGAAMEAGLADQIGTFDEVLEDLASARVGRTISQRKGLIMSENNQGPDASASGITQAQLDTAVATARKEGAAEGASAERGRIKAILDSEEAEGREELARHFAFDTDQAPEAANAALSKSAKAAAPKDEEGDDFASLKGQAAAGAALDFGGPANTEKPKSGLSKAVDRYAS</sequence>
<name>A0ABT0GRC1_9HYPH</name>
<feature type="domain" description="Peptidase S49" evidence="3">
    <location>
        <begin position="145"/>
        <end position="289"/>
    </location>
</feature>
<comment type="similarity">
    <text evidence="1">Belongs to the peptidase S49 family.</text>
</comment>
<protein>
    <submittedName>
        <fullName evidence="4">S49 family peptidase</fullName>
    </submittedName>
</protein>
<accession>A0ABT0GRC1</accession>
<feature type="compositionally biased region" description="Low complexity" evidence="2">
    <location>
        <begin position="402"/>
        <end position="416"/>
    </location>
</feature>
<dbReference type="RefSeq" id="WP_248152729.1">
    <property type="nucleotide sequence ID" value="NZ_JALNMJ010000004.1"/>
</dbReference>
<evidence type="ECO:0000259" key="3">
    <source>
        <dbReference type="Pfam" id="PF01343"/>
    </source>
</evidence>
<dbReference type="Proteomes" id="UP001431221">
    <property type="component" value="Unassembled WGS sequence"/>
</dbReference>
<dbReference type="Gene3D" id="6.20.330.10">
    <property type="match status" value="1"/>
</dbReference>
<keyword evidence="5" id="KW-1185">Reference proteome</keyword>
<dbReference type="Gene3D" id="3.90.226.10">
    <property type="entry name" value="2-enoyl-CoA Hydratase, Chain A, domain 1"/>
    <property type="match status" value="1"/>
</dbReference>
<dbReference type="InterPro" id="IPR029045">
    <property type="entry name" value="ClpP/crotonase-like_dom_sf"/>
</dbReference>
<evidence type="ECO:0000256" key="2">
    <source>
        <dbReference type="SAM" id="MobiDB-lite"/>
    </source>
</evidence>
<gene>
    <name evidence="4" type="ORF">M0H32_07370</name>
</gene>
<feature type="compositionally biased region" description="Low complexity" evidence="2">
    <location>
        <begin position="376"/>
        <end position="387"/>
    </location>
</feature>
<dbReference type="EMBL" id="JALNMJ010000004">
    <property type="protein sequence ID" value="MCK7611973.1"/>
    <property type="molecule type" value="Genomic_DNA"/>
</dbReference>
<organism evidence="4 5">
    <name type="scientific">Roseibium sediminicola</name>
    <dbReference type="NCBI Taxonomy" id="2933272"/>
    <lineage>
        <taxon>Bacteria</taxon>
        <taxon>Pseudomonadati</taxon>
        <taxon>Pseudomonadota</taxon>
        <taxon>Alphaproteobacteria</taxon>
        <taxon>Hyphomicrobiales</taxon>
        <taxon>Stappiaceae</taxon>
        <taxon>Roseibium</taxon>
    </lineage>
</organism>
<dbReference type="PANTHER" id="PTHR42987:SF4">
    <property type="entry name" value="PROTEASE SOHB-RELATED"/>
    <property type="match status" value="1"/>
</dbReference>
<evidence type="ECO:0000313" key="5">
    <source>
        <dbReference type="Proteomes" id="UP001431221"/>
    </source>
</evidence>
<dbReference type="InterPro" id="IPR033855">
    <property type="entry name" value="Protein_C"/>
</dbReference>
<proteinExistence type="inferred from homology"/>
<dbReference type="PANTHER" id="PTHR42987">
    <property type="entry name" value="PEPTIDASE S49"/>
    <property type="match status" value="1"/>
</dbReference>
<dbReference type="CDD" id="cd07022">
    <property type="entry name" value="S49_Sppa_36K_type"/>
    <property type="match status" value="1"/>
</dbReference>
<dbReference type="InterPro" id="IPR002142">
    <property type="entry name" value="Peptidase_S49"/>
</dbReference>
<feature type="region of interest" description="Disordered" evidence="2">
    <location>
        <begin position="376"/>
        <end position="434"/>
    </location>
</feature>
<comment type="caution">
    <text evidence="4">The sequence shown here is derived from an EMBL/GenBank/DDBJ whole genome shotgun (WGS) entry which is preliminary data.</text>
</comment>
<evidence type="ECO:0000256" key="1">
    <source>
        <dbReference type="ARBA" id="ARBA00008683"/>
    </source>
</evidence>
<reference evidence="4" key="1">
    <citation type="submission" date="2022-04" db="EMBL/GenBank/DDBJ databases">
        <title>Roseibium sp. CAU 1639 isolated from mud.</title>
        <authorList>
            <person name="Kim W."/>
        </authorList>
    </citation>
    <scope>NUCLEOTIDE SEQUENCE</scope>
    <source>
        <strain evidence="4">CAU 1639</strain>
    </source>
</reference>
<dbReference type="Pfam" id="PF01343">
    <property type="entry name" value="Peptidase_S49"/>
    <property type="match status" value="1"/>
</dbReference>
<evidence type="ECO:0000313" key="4">
    <source>
        <dbReference type="EMBL" id="MCK7611973.1"/>
    </source>
</evidence>
<dbReference type="SUPFAM" id="SSF52096">
    <property type="entry name" value="ClpP/crotonase"/>
    <property type="match status" value="1"/>
</dbReference>